<dbReference type="AlphaFoldDB" id="A0A1F6D2P2"/>
<name>A0A1F6D2P2_HANXR</name>
<gene>
    <name evidence="1" type="ORF">A3F84_16765</name>
</gene>
<evidence type="ECO:0000313" key="2">
    <source>
        <dbReference type="Proteomes" id="UP000178606"/>
    </source>
</evidence>
<organism evidence="1 2">
    <name type="scientific">Handelsmanbacteria sp. (strain RIFCSPLOWO2_12_FULL_64_10)</name>
    <dbReference type="NCBI Taxonomy" id="1817868"/>
    <lineage>
        <taxon>Bacteria</taxon>
        <taxon>Candidatus Handelsmaniibacteriota</taxon>
    </lineage>
</organism>
<dbReference type="EMBL" id="MFKF01000071">
    <property type="protein sequence ID" value="OGG55571.1"/>
    <property type="molecule type" value="Genomic_DNA"/>
</dbReference>
<sequence>MKRRKSPTPQFAVCIDNSEYPASLELHKIYRVLPDEDAAMDGDLRVIDESGEDYLYPAEYFILVDLPRDVERVLLQAS</sequence>
<protein>
    <submittedName>
        <fullName evidence="1">Uncharacterized protein</fullName>
    </submittedName>
</protein>
<comment type="caution">
    <text evidence="1">The sequence shown here is derived from an EMBL/GenBank/DDBJ whole genome shotgun (WGS) entry which is preliminary data.</text>
</comment>
<dbReference type="Proteomes" id="UP000178606">
    <property type="component" value="Unassembled WGS sequence"/>
</dbReference>
<evidence type="ECO:0000313" key="1">
    <source>
        <dbReference type="EMBL" id="OGG55571.1"/>
    </source>
</evidence>
<reference evidence="1 2" key="1">
    <citation type="journal article" date="2016" name="Nat. Commun.">
        <title>Thousands of microbial genomes shed light on interconnected biogeochemical processes in an aquifer system.</title>
        <authorList>
            <person name="Anantharaman K."/>
            <person name="Brown C.T."/>
            <person name="Hug L.A."/>
            <person name="Sharon I."/>
            <person name="Castelle C.J."/>
            <person name="Probst A.J."/>
            <person name="Thomas B.C."/>
            <person name="Singh A."/>
            <person name="Wilkins M.J."/>
            <person name="Karaoz U."/>
            <person name="Brodie E.L."/>
            <person name="Williams K.H."/>
            <person name="Hubbard S.S."/>
            <person name="Banfield J.F."/>
        </authorList>
    </citation>
    <scope>NUCLEOTIDE SEQUENCE [LARGE SCALE GENOMIC DNA]</scope>
    <source>
        <strain evidence="2">RIFCSPLOWO2_12_FULL_64_10</strain>
    </source>
</reference>
<accession>A0A1F6D2P2</accession>
<proteinExistence type="predicted"/>